<sequence>MYFLAKTFLMFSIVGHLTSIKITWENDVSFNTNETDFERMPNWLLIFPGTKWCGAGNISNNDNDLGEFSDTDKCCRTHDFCDDFIEGYQTKHNLTNPSFYTRLNCKCDKEFYKCLKSVNSKPSMQIGHIYFTALGTQCFKKEYPVVKCINFTYLPRKKCVKYEYNTCKEKVYQWFDVPNF</sequence>
<evidence type="ECO:0000256" key="4">
    <source>
        <dbReference type="ARBA" id="ARBA00021721"/>
    </source>
</evidence>
<keyword evidence="7" id="KW-0378">Hydrolase</keyword>
<dbReference type="AlphaFoldDB" id="A0A8K0GP43"/>
<dbReference type="GO" id="GO:0016042">
    <property type="term" value="P:lipid catabolic process"/>
    <property type="evidence" value="ECO:0007669"/>
    <property type="project" value="UniProtKB-KW"/>
</dbReference>
<evidence type="ECO:0000256" key="7">
    <source>
        <dbReference type="ARBA" id="ARBA00022801"/>
    </source>
</evidence>
<evidence type="ECO:0000313" key="16">
    <source>
        <dbReference type="Proteomes" id="UP000801492"/>
    </source>
</evidence>
<feature type="signal peptide" evidence="13">
    <location>
        <begin position="1"/>
        <end position="19"/>
    </location>
</feature>
<evidence type="ECO:0000256" key="11">
    <source>
        <dbReference type="ARBA" id="ARBA00023157"/>
    </source>
</evidence>
<evidence type="ECO:0000256" key="3">
    <source>
        <dbReference type="ARBA" id="ARBA00013278"/>
    </source>
</evidence>
<comment type="caution">
    <text evidence="15">The sequence shown here is derived from an EMBL/GenBank/DDBJ whole genome shotgun (WGS) entry which is preliminary data.</text>
</comment>
<reference evidence="15" key="1">
    <citation type="submission" date="2019-08" db="EMBL/GenBank/DDBJ databases">
        <title>The genome of the North American firefly Photinus pyralis.</title>
        <authorList>
            <consortium name="Photinus pyralis genome working group"/>
            <person name="Fallon T.R."/>
            <person name="Sander Lower S.E."/>
            <person name="Weng J.-K."/>
        </authorList>
    </citation>
    <scope>NUCLEOTIDE SEQUENCE</scope>
    <source>
        <strain evidence="15">TRF0915ILg1</strain>
        <tissue evidence="15">Whole body</tissue>
    </source>
</reference>
<keyword evidence="5" id="KW-0964">Secreted</keyword>
<dbReference type="PANTHER" id="PTHR12253">
    <property type="entry name" value="RH14732P"/>
    <property type="match status" value="1"/>
</dbReference>
<dbReference type="CDD" id="cd04704">
    <property type="entry name" value="PLA2_bee_venom_like"/>
    <property type="match status" value="1"/>
</dbReference>
<feature type="chain" id="PRO_5035436847" description="Phospholipase A2" evidence="13">
    <location>
        <begin position="20"/>
        <end position="180"/>
    </location>
</feature>
<dbReference type="PROSITE" id="PS00118">
    <property type="entry name" value="PA2_HIS"/>
    <property type="match status" value="1"/>
</dbReference>
<keyword evidence="8" id="KW-0106">Calcium</keyword>
<comment type="cofactor">
    <cofactor evidence="1">
        <name>Ca(2+)</name>
        <dbReference type="ChEBI" id="CHEBI:29108"/>
    </cofactor>
</comment>
<evidence type="ECO:0000256" key="12">
    <source>
        <dbReference type="ARBA" id="ARBA00029903"/>
    </source>
</evidence>
<protein>
    <recommendedName>
        <fullName evidence="4">Phospholipase A2</fullName>
        <ecNumber evidence="3">3.1.1.4</ecNumber>
    </recommendedName>
    <alternativeName>
        <fullName evidence="12">Phosphatidylcholine 2-acylhydrolase</fullName>
    </alternativeName>
</protein>
<dbReference type="GO" id="GO:0046872">
    <property type="term" value="F:metal ion binding"/>
    <property type="evidence" value="ECO:0007669"/>
    <property type="project" value="UniProtKB-KW"/>
</dbReference>
<feature type="domain" description="Phospholipase A2-like central" evidence="14">
    <location>
        <begin position="46"/>
        <end position="141"/>
    </location>
</feature>
<keyword evidence="11" id="KW-1015">Disulfide bond</keyword>
<dbReference type="GO" id="GO:0050482">
    <property type="term" value="P:arachidonate secretion"/>
    <property type="evidence" value="ECO:0007669"/>
    <property type="project" value="InterPro"/>
</dbReference>
<dbReference type="OrthoDB" id="10059604at2759"/>
<proteinExistence type="predicted"/>
<dbReference type="Proteomes" id="UP000801492">
    <property type="component" value="Unassembled WGS sequence"/>
</dbReference>
<evidence type="ECO:0000256" key="8">
    <source>
        <dbReference type="ARBA" id="ARBA00022837"/>
    </source>
</evidence>
<accession>A0A8K0GP43</accession>
<keyword evidence="6" id="KW-0479">Metal-binding</keyword>
<evidence type="ECO:0000313" key="15">
    <source>
        <dbReference type="EMBL" id="KAF2904633.1"/>
    </source>
</evidence>
<dbReference type="EMBL" id="VTPC01000720">
    <property type="protein sequence ID" value="KAF2904633.1"/>
    <property type="molecule type" value="Genomic_DNA"/>
</dbReference>
<organism evidence="15 16">
    <name type="scientific">Ignelater luminosus</name>
    <name type="common">Cucubano</name>
    <name type="synonym">Pyrophorus luminosus</name>
    <dbReference type="NCBI Taxonomy" id="2038154"/>
    <lineage>
        <taxon>Eukaryota</taxon>
        <taxon>Metazoa</taxon>
        <taxon>Ecdysozoa</taxon>
        <taxon>Arthropoda</taxon>
        <taxon>Hexapoda</taxon>
        <taxon>Insecta</taxon>
        <taxon>Pterygota</taxon>
        <taxon>Neoptera</taxon>
        <taxon>Endopterygota</taxon>
        <taxon>Coleoptera</taxon>
        <taxon>Polyphaga</taxon>
        <taxon>Elateriformia</taxon>
        <taxon>Elateroidea</taxon>
        <taxon>Elateridae</taxon>
        <taxon>Agrypninae</taxon>
        <taxon>Pyrophorini</taxon>
        <taxon>Ignelater</taxon>
    </lineage>
</organism>
<evidence type="ECO:0000256" key="13">
    <source>
        <dbReference type="SAM" id="SignalP"/>
    </source>
</evidence>
<dbReference type="Pfam" id="PF05826">
    <property type="entry name" value="Phospholip_A2_2"/>
    <property type="match status" value="1"/>
</dbReference>
<evidence type="ECO:0000256" key="10">
    <source>
        <dbReference type="ARBA" id="ARBA00023098"/>
    </source>
</evidence>
<dbReference type="InterPro" id="IPR033113">
    <property type="entry name" value="PLA2_histidine"/>
</dbReference>
<gene>
    <name evidence="15" type="ORF">ILUMI_01539</name>
</gene>
<keyword evidence="10" id="KW-0443">Lipid metabolism</keyword>
<dbReference type="GO" id="GO:0005576">
    <property type="term" value="C:extracellular region"/>
    <property type="evidence" value="ECO:0007669"/>
    <property type="project" value="UniProtKB-SubCell"/>
</dbReference>
<dbReference type="GO" id="GO:0004623">
    <property type="term" value="F:phospholipase A2 activity"/>
    <property type="evidence" value="ECO:0007669"/>
    <property type="project" value="UniProtKB-EC"/>
</dbReference>
<dbReference type="SUPFAM" id="SSF48619">
    <property type="entry name" value="Phospholipase A2, PLA2"/>
    <property type="match status" value="1"/>
</dbReference>
<dbReference type="EC" id="3.1.1.4" evidence="3"/>
<dbReference type="FunFam" id="1.20.90.10:FF:000002">
    <property type="entry name" value="Phospholipase A2 group III"/>
    <property type="match status" value="1"/>
</dbReference>
<evidence type="ECO:0000256" key="5">
    <source>
        <dbReference type="ARBA" id="ARBA00022525"/>
    </source>
</evidence>
<evidence type="ECO:0000256" key="1">
    <source>
        <dbReference type="ARBA" id="ARBA00001913"/>
    </source>
</evidence>
<dbReference type="GO" id="GO:0006644">
    <property type="term" value="P:phospholipid metabolic process"/>
    <property type="evidence" value="ECO:0007669"/>
    <property type="project" value="InterPro"/>
</dbReference>
<dbReference type="Gene3D" id="1.20.90.10">
    <property type="entry name" value="Phospholipase A2 domain"/>
    <property type="match status" value="1"/>
</dbReference>
<evidence type="ECO:0000259" key="14">
    <source>
        <dbReference type="Pfam" id="PF05826"/>
    </source>
</evidence>
<dbReference type="InterPro" id="IPR036444">
    <property type="entry name" value="PLipase_A2_dom_sf"/>
</dbReference>
<comment type="subcellular location">
    <subcellularLocation>
        <location evidence="2">Secreted</location>
    </subcellularLocation>
</comment>
<evidence type="ECO:0000256" key="9">
    <source>
        <dbReference type="ARBA" id="ARBA00022963"/>
    </source>
</evidence>
<keyword evidence="16" id="KW-1185">Reference proteome</keyword>
<keyword evidence="13" id="KW-0732">Signal</keyword>
<dbReference type="InterPro" id="IPR016090">
    <property type="entry name" value="PLA2-like_dom"/>
</dbReference>
<keyword evidence="9" id="KW-0442">Lipid degradation</keyword>
<evidence type="ECO:0000256" key="6">
    <source>
        <dbReference type="ARBA" id="ARBA00022723"/>
    </source>
</evidence>
<name>A0A8K0GP43_IGNLU</name>
<evidence type="ECO:0000256" key="2">
    <source>
        <dbReference type="ARBA" id="ARBA00004613"/>
    </source>
</evidence>